<keyword evidence="11" id="KW-0406">Ion transport</keyword>
<feature type="transmembrane region" description="Helical" evidence="13">
    <location>
        <begin position="53"/>
        <end position="72"/>
    </location>
</feature>
<keyword evidence="10 13" id="KW-1133">Transmembrane helix</keyword>
<dbReference type="GO" id="GO:1902600">
    <property type="term" value="P:proton transmembrane transport"/>
    <property type="evidence" value="ECO:0007669"/>
    <property type="project" value="InterPro"/>
</dbReference>
<evidence type="ECO:0000256" key="5">
    <source>
        <dbReference type="ARBA" id="ARBA00022475"/>
    </source>
</evidence>
<dbReference type="InterPro" id="IPR036291">
    <property type="entry name" value="NAD(P)-bd_dom_sf"/>
</dbReference>
<dbReference type="PANTHER" id="PTHR46157:SF4">
    <property type="entry name" value="K(+) EFFLUX ANTIPORTER 3, CHLOROPLASTIC"/>
    <property type="match status" value="1"/>
</dbReference>
<evidence type="ECO:0000256" key="2">
    <source>
        <dbReference type="ARBA" id="ARBA00005551"/>
    </source>
</evidence>
<feature type="transmembrane region" description="Helical" evidence="13">
    <location>
        <begin position="330"/>
        <end position="349"/>
    </location>
</feature>
<dbReference type="EMBL" id="BMZS01000007">
    <property type="protein sequence ID" value="GHD53808.1"/>
    <property type="molecule type" value="Genomic_DNA"/>
</dbReference>
<feature type="transmembrane region" description="Helical" evidence="13">
    <location>
        <begin position="112"/>
        <end position="133"/>
    </location>
</feature>
<evidence type="ECO:0000256" key="3">
    <source>
        <dbReference type="ARBA" id="ARBA00022448"/>
    </source>
</evidence>
<keyword evidence="3" id="KW-0813">Transport</keyword>
<dbReference type="NCBIfam" id="TIGR00932">
    <property type="entry name" value="2a37"/>
    <property type="match status" value="1"/>
</dbReference>
<evidence type="ECO:0000256" key="8">
    <source>
        <dbReference type="ARBA" id="ARBA00022692"/>
    </source>
</evidence>
<feature type="transmembrane region" description="Helical" evidence="13">
    <location>
        <begin position="275"/>
        <end position="295"/>
    </location>
</feature>
<dbReference type="GO" id="GO:0008324">
    <property type="term" value="F:monoatomic cation transmembrane transporter activity"/>
    <property type="evidence" value="ECO:0007669"/>
    <property type="project" value="InterPro"/>
</dbReference>
<dbReference type="Pfam" id="PF02254">
    <property type="entry name" value="TrkA_N"/>
    <property type="match status" value="1"/>
</dbReference>
<dbReference type="InterPro" id="IPR004771">
    <property type="entry name" value="K/H_exchanger"/>
</dbReference>
<dbReference type="InterPro" id="IPR038770">
    <property type="entry name" value="Na+/solute_symporter_sf"/>
</dbReference>
<evidence type="ECO:0000256" key="13">
    <source>
        <dbReference type="SAM" id="Phobius"/>
    </source>
</evidence>
<evidence type="ECO:0000256" key="12">
    <source>
        <dbReference type="ARBA" id="ARBA00023136"/>
    </source>
</evidence>
<keyword evidence="7" id="KW-0633">Potassium transport</keyword>
<proteinExistence type="inferred from homology"/>
<dbReference type="Gene3D" id="3.40.50.720">
    <property type="entry name" value="NAD(P)-binding Rossmann-like Domain"/>
    <property type="match status" value="1"/>
</dbReference>
<dbReference type="InterPro" id="IPR003148">
    <property type="entry name" value="RCK_N"/>
</dbReference>
<feature type="transmembrane region" description="Helical" evidence="13">
    <location>
        <begin position="244"/>
        <end position="263"/>
    </location>
</feature>
<keyword evidence="4" id="KW-0050">Antiport</keyword>
<feature type="transmembrane region" description="Helical" evidence="13">
    <location>
        <begin position="301"/>
        <end position="323"/>
    </location>
</feature>
<comment type="similarity">
    <text evidence="2">Belongs to the monovalent cation:proton antiporter 2 (CPA2) transporter (TC 2.A.37) family.</text>
</comment>
<evidence type="ECO:0000256" key="1">
    <source>
        <dbReference type="ARBA" id="ARBA00004429"/>
    </source>
</evidence>
<keyword evidence="12 13" id="KW-0472">Membrane</keyword>
<keyword evidence="8 13" id="KW-0812">Transmembrane</keyword>
<dbReference type="Pfam" id="PF00999">
    <property type="entry name" value="Na_H_Exchanger"/>
    <property type="match status" value="1"/>
</dbReference>
<feature type="transmembrane region" description="Helical" evidence="13">
    <location>
        <begin position="29"/>
        <end position="47"/>
    </location>
</feature>
<feature type="domain" description="RCK N-terminal" evidence="14">
    <location>
        <begin position="408"/>
        <end position="524"/>
    </location>
</feature>
<evidence type="ECO:0000313" key="16">
    <source>
        <dbReference type="Proteomes" id="UP000630353"/>
    </source>
</evidence>
<feature type="transmembrane region" description="Helical" evidence="13">
    <location>
        <begin position="187"/>
        <end position="208"/>
    </location>
</feature>
<feature type="transmembrane region" description="Helical" evidence="13">
    <location>
        <begin position="145"/>
        <end position="167"/>
    </location>
</feature>
<comment type="subcellular location">
    <subcellularLocation>
        <location evidence="1">Cell inner membrane</location>
        <topology evidence="1">Multi-pass membrane protein</topology>
    </subcellularLocation>
</comment>
<reference evidence="15" key="2">
    <citation type="submission" date="2020-09" db="EMBL/GenBank/DDBJ databases">
        <authorList>
            <person name="Sun Q."/>
            <person name="Kim S."/>
        </authorList>
    </citation>
    <scope>NUCLEOTIDE SEQUENCE</scope>
    <source>
        <strain evidence="15">KCTC 42651</strain>
    </source>
</reference>
<dbReference type="InterPro" id="IPR006153">
    <property type="entry name" value="Cation/H_exchanger_TM"/>
</dbReference>
<evidence type="ECO:0000256" key="6">
    <source>
        <dbReference type="ARBA" id="ARBA00022519"/>
    </source>
</evidence>
<name>A0A918XUJ8_9PROT</name>
<dbReference type="Proteomes" id="UP000630353">
    <property type="component" value="Unassembled WGS sequence"/>
</dbReference>
<feature type="transmembrane region" description="Helical" evidence="13">
    <location>
        <begin position="220"/>
        <end position="238"/>
    </location>
</feature>
<evidence type="ECO:0000256" key="9">
    <source>
        <dbReference type="ARBA" id="ARBA00022958"/>
    </source>
</evidence>
<gene>
    <name evidence="15" type="primary">kefB</name>
    <name evidence="15" type="ORF">GCM10017083_30600</name>
</gene>
<evidence type="ECO:0000256" key="7">
    <source>
        <dbReference type="ARBA" id="ARBA00022538"/>
    </source>
</evidence>
<dbReference type="SUPFAM" id="SSF51735">
    <property type="entry name" value="NAD(P)-binding Rossmann-fold domains"/>
    <property type="match status" value="1"/>
</dbReference>
<keyword evidence="5" id="KW-1003">Cell membrane</keyword>
<evidence type="ECO:0000256" key="4">
    <source>
        <dbReference type="ARBA" id="ARBA00022449"/>
    </source>
</evidence>
<dbReference type="AlphaFoldDB" id="A0A918XUJ8"/>
<keyword evidence="16" id="KW-1185">Reference proteome</keyword>
<reference evidence="15" key="1">
    <citation type="journal article" date="2014" name="Int. J. Syst. Evol. Microbiol.">
        <title>Complete genome sequence of Corynebacterium casei LMG S-19264T (=DSM 44701T), isolated from a smear-ripened cheese.</title>
        <authorList>
            <consortium name="US DOE Joint Genome Institute (JGI-PGF)"/>
            <person name="Walter F."/>
            <person name="Albersmeier A."/>
            <person name="Kalinowski J."/>
            <person name="Ruckert C."/>
        </authorList>
    </citation>
    <scope>NUCLEOTIDE SEQUENCE</scope>
    <source>
        <strain evidence="15">KCTC 42651</strain>
    </source>
</reference>
<feature type="transmembrane region" description="Helical" evidence="13">
    <location>
        <begin position="84"/>
        <end position="106"/>
    </location>
</feature>
<evidence type="ECO:0000313" key="15">
    <source>
        <dbReference type="EMBL" id="GHD53808.1"/>
    </source>
</evidence>
<evidence type="ECO:0000256" key="11">
    <source>
        <dbReference type="ARBA" id="ARBA00023065"/>
    </source>
</evidence>
<dbReference type="FunFam" id="1.20.1530.20:FF:000001">
    <property type="entry name" value="Glutathione-regulated potassium-efflux system protein KefB"/>
    <property type="match status" value="1"/>
</dbReference>
<organism evidence="15 16">
    <name type="scientific">Thalassobaculum fulvum</name>
    <dbReference type="NCBI Taxonomy" id="1633335"/>
    <lineage>
        <taxon>Bacteria</taxon>
        <taxon>Pseudomonadati</taxon>
        <taxon>Pseudomonadota</taxon>
        <taxon>Alphaproteobacteria</taxon>
        <taxon>Rhodospirillales</taxon>
        <taxon>Thalassobaculaceae</taxon>
        <taxon>Thalassobaculum</taxon>
    </lineage>
</organism>
<keyword evidence="6" id="KW-0997">Cell inner membrane</keyword>
<dbReference type="PROSITE" id="PS51201">
    <property type="entry name" value="RCK_N"/>
    <property type="match status" value="1"/>
</dbReference>
<feature type="transmembrane region" description="Helical" evidence="13">
    <location>
        <begin position="361"/>
        <end position="383"/>
    </location>
</feature>
<dbReference type="GO" id="GO:0005886">
    <property type="term" value="C:plasma membrane"/>
    <property type="evidence" value="ECO:0007669"/>
    <property type="project" value="UniProtKB-SubCell"/>
</dbReference>
<protein>
    <submittedName>
        <fullName evidence="15">Potassium transporter</fullName>
    </submittedName>
</protein>
<accession>A0A918XUJ8</accession>
<evidence type="ECO:0000256" key="10">
    <source>
        <dbReference type="ARBA" id="ARBA00022989"/>
    </source>
</evidence>
<dbReference type="GO" id="GO:0006813">
    <property type="term" value="P:potassium ion transport"/>
    <property type="evidence" value="ECO:0007669"/>
    <property type="project" value="UniProtKB-KW"/>
</dbReference>
<dbReference type="GO" id="GO:0015297">
    <property type="term" value="F:antiporter activity"/>
    <property type="evidence" value="ECO:0007669"/>
    <property type="project" value="UniProtKB-KW"/>
</dbReference>
<dbReference type="Gene3D" id="1.20.1530.20">
    <property type="match status" value="1"/>
</dbReference>
<dbReference type="RefSeq" id="WP_189991121.1">
    <property type="nucleotide sequence ID" value="NZ_BMZS01000007.1"/>
</dbReference>
<keyword evidence="9" id="KW-0630">Potassium</keyword>
<sequence>MALVEDTVLFLGSAVIAVPVFKRLGFGSLLGYLAAGIAIGPGLFGLVSDVDAILHFAEFGVVLLLFLIGLELHPSRLWALRRPILGLGASQVLLSAAAIAGAAWLAGQRTQTAVVIGLVLALSSTAFALQTLSERRELRTQQGRAAFSILLFQDLAVIPLLAILPWIAGASIATVADGAARLTGTDWLAIGFSVAAVAVAVVGGRYVLRPFLKLVAAADVPELFTAAALLVVLGMALLMEKIGLSTALGAFLAGVLLADSQYRHQLEGDIEPFKGLLLGLFFIAVGMSMDLGLLAEEPVAILGVAVGLMAIKLVVLLVLGLAVGMRWDAALALAAVLPQGGEFAFVLFGQATSVGAVDRPIADFLIMAVAVSMALTPLSVALADRVRHALRNGDDAAAAPLPEVDEHDPRVVIAGFGRFGQIVGRVLNVRRIKFVALDSDNARIEVARRFGNLAYFGDANRLQVLEAAGTGKAEIFVIAVDNPDRAVEIARMVRMHFPGIRVYARAADRFHAYRLMEVGVDAVFREMFGSSIDMAKAVFIGLGMPYRRADEITRTFKEHDETLVREQYRLQGDESAIIQSTREAASHLAGLFEHDRELSGDDADGSREAAE</sequence>
<comment type="caution">
    <text evidence="15">The sequence shown here is derived from an EMBL/GenBank/DDBJ whole genome shotgun (WGS) entry which is preliminary data.</text>
</comment>
<dbReference type="FunFam" id="3.40.50.720:FF:000036">
    <property type="entry name" value="Glutathione-regulated potassium-efflux system protein KefB"/>
    <property type="match status" value="1"/>
</dbReference>
<dbReference type="PANTHER" id="PTHR46157">
    <property type="entry name" value="K(+) EFFLUX ANTIPORTER 3, CHLOROPLASTIC"/>
    <property type="match status" value="1"/>
</dbReference>
<evidence type="ECO:0000259" key="14">
    <source>
        <dbReference type="PROSITE" id="PS51201"/>
    </source>
</evidence>